<keyword evidence="6" id="KW-1185">Reference proteome</keyword>
<comment type="caution">
    <text evidence="5">The sequence shown here is derived from an EMBL/GenBank/DDBJ whole genome shotgun (WGS) entry which is preliminary data.</text>
</comment>
<sequence length="793" mass="88872">MAAVTPAPDHAAPLDWAPLPRMIAVARSTGAPLHLSPALVRYAGLDQLDDWLDRWEPASRATLQRALAQPVDFSLPLSLQVDDRLCRLHGAGHWVPHLGLHVCLFDDGSAGRQAELATRAQSDLLRLTADNVPALIAYYEAEHFRCVFANKQYAHSFGWDERSIIGHTFSEVIGEEATCHIQPYVDHMLRHRQPVSYERRRAMPDGSPQWIEVSLLPHLDAGGRPMAAFVLIVDITKHRLAEQAVRESEERLAKFMQASAEGVVFHQDGIITDVNPPVCRLTGYAFEELLGRHTLEFVPVEYHARVIAVWDSGEDATYESEIVTRDGERVPVEFIGRTMERNGERLRMSIVRDIRDRHAAQARIHHLAHHDALTGLPNRMSFMEHLDRRMALARTTNEQMALLFIDLDDFKRVNDSLGHLAGDKLLQTIAVRVTDTLRATDRVARFGGDEFMVLLPHARHRHDVEDVARKLLAAIEVPVDADGRLISVTPSIGVAMFPGDAQSPAELIKHADSAMYLAKSRGRANYQFFDPAMVQTAYDALVMESQLVQALERDEFVLHFQPQVRTRDQALVGAEALIRWNHPQQGLLYPDRFIPVAEQQRLMLPLGQWVLREAVRCARGWRAAGLTGAPIGVNLSTVQFQSAGFVEAVERVLQEEGVPGEALELELSERMLMDDLPDVMHKLTRLKALGIRIAVDDFGTGYFSLRHLKELPIDKVKIDRSFVQDLPHAQDAAAIVRAIIQMAHSLGQSVIAEGVETTRQLDFLATQGCEELQGDLISAPLPAVEFENWMRRS</sequence>
<dbReference type="PROSITE" id="PS50112">
    <property type="entry name" value="PAS"/>
    <property type="match status" value="1"/>
</dbReference>
<dbReference type="Proteomes" id="UP001165541">
    <property type="component" value="Unassembled WGS sequence"/>
</dbReference>
<dbReference type="SMART" id="SM00086">
    <property type="entry name" value="PAC"/>
    <property type="match status" value="2"/>
</dbReference>
<protein>
    <submittedName>
        <fullName evidence="5">EAL domain-containing protein</fullName>
    </submittedName>
</protein>
<reference evidence="5" key="1">
    <citation type="submission" date="2022-05" db="EMBL/GenBank/DDBJ databases">
        <title>Schlegelella sp. nov., isolated from mangrove soil.</title>
        <authorList>
            <person name="Liu Y."/>
            <person name="Ge X."/>
            <person name="Liu W."/>
        </authorList>
    </citation>
    <scope>NUCLEOTIDE SEQUENCE</scope>
    <source>
        <strain evidence="5">S2-27</strain>
    </source>
</reference>
<evidence type="ECO:0000259" key="1">
    <source>
        <dbReference type="PROSITE" id="PS50112"/>
    </source>
</evidence>
<feature type="domain" description="GGDEF" evidence="4">
    <location>
        <begin position="398"/>
        <end position="531"/>
    </location>
</feature>
<dbReference type="PANTHER" id="PTHR44757">
    <property type="entry name" value="DIGUANYLATE CYCLASE DGCP"/>
    <property type="match status" value="1"/>
</dbReference>
<dbReference type="PROSITE" id="PS50113">
    <property type="entry name" value="PAC"/>
    <property type="match status" value="1"/>
</dbReference>
<dbReference type="Pfam" id="PF13426">
    <property type="entry name" value="PAS_9"/>
    <property type="match status" value="1"/>
</dbReference>
<dbReference type="CDD" id="cd01948">
    <property type="entry name" value="EAL"/>
    <property type="match status" value="1"/>
</dbReference>
<dbReference type="InterPro" id="IPR029787">
    <property type="entry name" value="Nucleotide_cyclase"/>
</dbReference>
<proteinExistence type="predicted"/>
<dbReference type="PROSITE" id="PS50883">
    <property type="entry name" value="EAL"/>
    <property type="match status" value="1"/>
</dbReference>
<dbReference type="CDD" id="cd00130">
    <property type="entry name" value="PAS"/>
    <property type="match status" value="2"/>
</dbReference>
<dbReference type="SUPFAM" id="SSF55073">
    <property type="entry name" value="Nucleotide cyclase"/>
    <property type="match status" value="1"/>
</dbReference>
<dbReference type="Gene3D" id="3.20.20.450">
    <property type="entry name" value="EAL domain"/>
    <property type="match status" value="1"/>
</dbReference>
<dbReference type="Pfam" id="PF00990">
    <property type="entry name" value="GGDEF"/>
    <property type="match status" value="1"/>
</dbReference>
<dbReference type="InterPro" id="IPR001610">
    <property type="entry name" value="PAC"/>
</dbReference>
<dbReference type="InterPro" id="IPR035919">
    <property type="entry name" value="EAL_sf"/>
</dbReference>
<dbReference type="Pfam" id="PF00563">
    <property type="entry name" value="EAL"/>
    <property type="match status" value="1"/>
</dbReference>
<dbReference type="InterPro" id="IPR001633">
    <property type="entry name" value="EAL_dom"/>
</dbReference>
<evidence type="ECO:0000259" key="2">
    <source>
        <dbReference type="PROSITE" id="PS50113"/>
    </source>
</evidence>
<dbReference type="EMBL" id="JAMKFE010000001">
    <property type="protein sequence ID" value="MCM5678130.1"/>
    <property type="molecule type" value="Genomic_DNA"/>
</dbReference>
<dbReference type="PROSITE" id="PS50887">
    <property type="entry name" value="GGDEF"/>
    <property type="match status" value="1"/>
</dbReference>
<dbReference type="SUPFAM" id="SSF55785">
    <property type="entry name" value="PYP-like sensor domain (PAS domain)"/>
    <property type="match status" value="2"/>
</dbReference>
<dbReference type="SMART" id="SM00052">
    <property type="entry name" value="EAL"/>
    <property type="match status" value="1"/>
</dbReference>
<dbReference type="InterPro" id="IPR035965">
    <property type="entry name" value="PAS-like_dom_sf"/>
</dbReference>
<evidence type="ECO:0000313" key="5">
    <source>
        <dbReference type="EMBL" id="MCM5678130.1"/>
    </source>
</evidence>
<feature type="domain" description="EAL" evidence="3">
    <location>
        <begin position="540"/>
        <end position="793"/>
    </location>
</feature>
<gene>
    <name evidence="5" type="ORF">M8A51_01115</name>
</gene>
<feature type="domain" description="PAS" evidence="1">
    <location>
        <begin position="248"/>
        <end position="295"/>
    </location>
</feature>
<dbReference type="SMART" id="SM00091">
    <property type="entry name" value="PAS"/>
    <property type="match status" value="2"/>
</dbReference>
<organism evidence="5 6">
    <name type="scientific">Caldimonas mangrovi</name>
    <dbReference type="NCBI Taxonomy" id="2944811"/>
    <lineage>
        <taxon>Bacteria</taxon>
        <taxon>Pseudomonadati</taxon>
        <taxon>Pseudomonadota</taxon>
        <taxon>Betaproteobacteria</taxon>
        <taxon>Burkholderiales</taxon>
        <taxon>Sphaerotilaceae</taxon>
        <taxon>Caldimonas</taxon>
    </lineage>
</organism>
<dbReference type="NCBIfam" id="TIGR00254">
    <property type="entry name" value="GGDEF"/>
    <property type="match status" value="1"/>
</dbReference>
<dbReference type="SUPFAM" id="SSF141868">
    <property type="entry name" value="EAL domain-like"/>
    <property type="match status" value="1"/>
</dbReference>
<dbReference type="InterPro" id="IPR013656">
    <property type="entry name" value="PAS_4"/>
</dbReference>
<dbReference type="InterPro" id="IPR000014">
    <property type="entry name" value="PAS"/>
</dbReference>
<dbReference type="PANTHER" id="PTHR44757:SF2">
    <property type="entry name" value="BIOFILM ARCHITECTURE MAINTENANCE PROTEIN MBAA"/>
    <property type="match status" value="1"/>
</dbReference>
<dbReference type="RefSeq" id="WP_251776260.1">
    <property type="nucleotide sequence ID" value="NZ_JAMKFE010000001.1"/>
</dbReference>
<evidence type="ECO:0000313" key="6">
    <source>
        <dbReference type="Proteomes" id="UP001165541"/>
    </source>
</evidence>
<evidence type="ECO:0000259" key="4">
    <source>
        <dbReference type="PROSITE" id="PS50887"/>
    </source>
</evidence>
<name>A0ABT0YHE2_9BURK</name>
<dbReference type="InterPro" id="IPR052155">
    <property type="entry name" value="Biofilm_reg_signaling"/>
</dbReference>
<dbReference type="CDD" id="cd01949">
    <property type="entry name" value="GGDEF"/>
    <property type="match status" value="1"/>
</dbReference>
<dbReference type="Pfam" id="PF08448">
    <property type="entry name" value="PAS_4"/>
    <property type="match status" value="1"/>
</dbReference>
<dbReference type="NCBIfam" id="TIGR00229">
    <property type="entry name" value="sensory_box"/>
    <property type="match status" value="2"/>
</dbReference>
<dbReference type="Gene3D" id="3.30.70.270">
    <property type="match status" value="1"/>
</dbReference>
<dbReference type="InterPro" id="IPR043128">
    <property type="entry name" value="Rev_trsase/Diguanyl_cyclase"/>
</dbReference>
<dbReference type="InterPro" id="IPR000700">
    <property type="entry name" value="PAS-assoc_C"/>
</dbReference>
<dbReference type="InterPro" id="IPR000160">
    <property type="entry name" value="GGDEF_dom"/>
</dbReference>
<dbReference type="Gene3D" id="3.30.450.20">
    <property type="entry name" value="PAS domain"/>
    <property type="match status" value="2"/>
</dbReference>
<dbReference type="SMART" id="SM00267">
    <property type="entry name" value="GGDEF"/>
    <property type="match status" value="1"/>
</dbReference>
<feature type="domain" description="PAC" evidence="2">
    <location>
        <begin position="195"/>
        <end position="247"/>
    </location>
</feature>
<evidence type="ECO:0000259" key="3">
    <source>
        <dbReference type="PROSITE" id="PS50883"/>
    </source>
</evidence>
<accession>A0ABT0YHE2</accession>